<feature type="non-terminal residue" evidence="2">
    <location>
        <position position="126"/>
    </location>
</feature>
<evidence type="ECO:0000313" key="2">
    <source>
        <dbReference type="EMBL" id="JAT27152.1"/>
    </source>
</evidence>
<dbReference type="EMBL" id="GEBQ01012825">
    <property type="protein sequence ID" value="JAT27152.1"/>
    <property type="molecule type" value="Transcribed_RNA"/>
</dbReference>
<name>A0A1B6LTZ7_9HEMI</name>
<organism evidence="2">
    <name type="scientific">Graphocephala atropunctata</name>
    <dbReference type="NCBI Taxonomy" id="36148"/>
    <lineage>
        <taxon>Eukaryota</taxon>
        <taxon>Metazoa</taxon>
        <taxon>Ecdysozoa</taxon>
        <taxon>Arthropoda</taxon>
        <taxon>Hexapoda</taxon>
        <taxon>Insecta</taxon>
        <taxon>Pterygota</taxon>
        <taxon>Neoptera</taxon>
        <taxon>Paraneoptera</taxon>
        <taxon>Hemiptera</taxon>
        <taxon>Auchenorrhyncha</taxon>
        <taxon>Membracoidea</taxon>
        <taxon>Cicadellidae</taxon>
        <taxon>Cicadellinae</taxon>
        <taxon>Cicadellini</taxon>
        <taxon>Graphocephala</taxon>
    </lineage>
</organism>
<proteinExistence type="predicted"/>
<reference evidence="2" key="1">
    <citation type="submission" date="2015-11" db="EMBL/GenBank/DDBJ databases">
        <title>De novo transcriptome assembly of four potential Pierce s Disease insect vectors from Arizona vineyards.</title>
        <authorList>
            <person name="Tassone E.E."/>
        </authorList>
    </citation>
    <scope>NUCLEOTIDE SEQUENCE</scope>
</reference>
<gene>
    <name evidence="2" type="ORF">g.45608</name>
</gene>
<dbReference type="AlphaFoldDB" id="A0A1B6LTZ7"/>
<protein>
    <submittedName>
        <fullName evidence="2">Uncharacterized protein</fullName>
    </submittedName>
</protein>
<evidence type="ECO:0000256" key="1">
    <source>
        <dbReference type="SAM" id="SignalP"/>
    </source>
</evidence>
<sequence length="126" mass="14780">MDKMHIPLVMKPNFLLDLLVPWVLMEIQMSLQRYHIKEMANKQPTSLVQPNQIIVKMHIPLVMKPNFLLVLLVPLVLMEIQMSLQRHHIKEMFNTLPTSPAQTKQIMDKMHIPLVMKPNFLLVLLV</sequence>
<accession>A0A1B6LTZ7</accession>
<feature type="chain" id="PRO_5008587719" evidence="1">
    <location>
        <begin position="26"/>
        <end position="126"/>
    </location>
</feature>
<feature type="signal peptide" evidence="1">
    <location>
        <begin position="1"/>
        <end position="25"/>
    </location>
</feature>
<keyword evidence="1" id="KW-0732">Signal</keyword>